<dbReference type="AlphaFoldDB" id="A0A9J5W733"/>
<accession>A0A9J5W733</accession>
<dbReference type="Proteomes" id="UP000824120">
    <property type="component" value="Chromosome 12"/>
</dbReference>
<proteinExistence type="predicted"/>
<reference evidence="1 2" key="1">
    <citation type="submission" date="2020-09" db="EMBL/GenBank/DDBJ databases">
        <title>De no assembly of potato wild relative species, Solanum commersonii.</title>
        <authorList>
            <person name="Cho K."/>
        </authorList>
    </citation>
    <scope>NUCLEOTIDE SEQUENCE [LARGE SCALE GENOMIC DNA]</scope>
    <source>
        <strain evidence="1">LZ3.2</strain>
        <tissue evidence="1">Leaf</tissue>
    </source>
</reference>
<evidence type="ECO:0000313" key="1">
    <source>
        <dbReference type="EMBL" id="KAG5571429.1"/>
    </source>
</evidence>
<evidence type="ECO:0000313" key="2">
    <source>
        <dbReference type="Proteomes" id="UP000824120"/>
    </source>
</evidence>
<name>A0A9J5W733_SOLCO</name>
<protein>
    <submittedName>
        <fullName evidence="1">Uncharacterized protein</fullName>
    </submittedName>
</protein>
<keyword evidence="2" id="KW-1185">Reference proteome</keyword>
<comment type="caution">
    <text evidence="1">The sequence shown here is derived from an EMBL/GenBank/DDBJ whole genome shotgun (WGS) entry which is preliminary data.</text>
</comment>
<organism evidence="1 2">
    <name type="scientific">Solanum commersonii</name>
    <name type="common">Commerson's wild potato</name>
    <name type="synonym">Commerson's nightshade</name>
    <dbReference type="NCBI Taxonomy" id="4109"/>
    <lineage>
        <taxon>Eukaryota</taxon>
        <taxon>Viridiplantae</taxon>
        <taxon>Streptophyta</taxon>
        <taxon>Embryophyta</taxon>
        <taxon>Tracheophyta</taxon>
        <taxon>Spermatophyta</taxon>
        <taxon>Magnoliopsida</taxon>
        <taxon>eudicotyledons</taxon>
        <taxon>Gunneridae</taxon>
        <taxon>Pentapetalae</taxon>
        <taxon>asterids</taxon>
        <taxon>lamiids</taxon>
        <taxon>Solanales</taxon>
        <taxon>Solanaceae</taxon>
        <taxon>Solanoideae</taxon>
        <taxon>Solaneae</taxon>
        <taxon>Solanum</taxon>
    </lineage>
</organism>
<dbReference type="EMBL" id="JACXVP010000012">
    <property type="protein sequence ID" value="KAG5571429.1"/>
    <property type="molecule type" value="Genomic_DNA"/>
</dbReference>
<gene>
    <name evidence="1" type="ORF">H5410_061195</name>
</gene>
<sequence>METLTSTFQRLWAKGLLKPREVPLNNNFNPPTMNTTIVQEDPIEIYSKHLTRKRKSHQRN</sequence>